<name>A0A7S3ZQL8_9STRA</name>
<evidence type="ECO:0000313" key="4">
    <source>
        <dbReference type="Proteomes" id="UP000789595"/>
    </source>
</evidence>
<keyword evidence="1" id="KW-0732">Signal</keyword>
<reference evidence="2" key="1">
    <citation type="submission" date="2021-01" db="EMBL/GenBank/DDBJ databases">
        <authorList>
            <person name="Corre E."/>
            <person name="Pelletier E."/>
            <person name="Niang G."/>
            <person name="Scheremetjew M."/>
            <person name="Finn R."/>
            <person name="Kale V."/>
            <person name="Holt S."/>
            <person name="Cochrane G."/>
            <person name="Meng A."/>
            <person name="Brown T."/>
            <person name="Cohen L."/>
        </authorList>
    </citation>
    <scope>NUCLEOTIDE SEQUENCE</scope>
    <source>
        <strain evidence="2">CCMP1756</strain>
    </source>
</reference>
<gene>
    <name evidence="2" type="ORF">PCAL00307_LOCUS5794</name>
    <name evidence="3" type="ORF">PECAL_4P12920</name>
</gene>
<feature type="signal peptide" evidence="1">
    <location>
        <begin position="1"/>
        <end position="17"/>
    </location>
</feature>
<protein>
    <submittedName>
        <fullName evidence="2">Uncharacterized protein</fullName>
    </submittedName>
</protein>
<evidence type="ECO:0000313" key="3">
    <source>
        <dbReference type="EMBL" id="CAH0374035.1"/>
    </source>
</evidence>
<proteinExistence type="predicted"/>
<evidence type="ECO:0000313" key="2">
    <source>
        <dbReference type="EMBL" id="CAE0690358.1"/>
    </source>
</evidence>
<feature type="chain" id="PRO_5036212201" evidence="1">
    <location>
        <begin position="18"/>
        <end position="534"/>
    </location>
</feature>
<dbReference type="Proteomes" id="UP000789595">
    <property type="component" value="Unassembled WGS sequence"/>
</dbReference>
<evidence type="ECO:0000256" key="1">
    <source>
        <dbReference type="SAM" id="SignalP"/>
    </source>
</evidence>
<dbReference type="EMBL" id="CAKKNE010000004">
    <property type="protein sequence ID" value="CAH0374035.1"/>
    <property type="molecule type" value="Genomic_DNA"/>
</dbReference>
<sequence length="534" mass="60251">MLRVLVVAAVATAVTKSNWAPGYRTAGNATTINDGEAEETWAAYDHNYKAPNGWELQPFAYQNPDRYTGWYADKRSKCKWSSPVSVFAHTKKYLRSTYGGAFTGSKWKSRNMYNQWSQSFLEATVCTQTWEQDGHKYQLDITRLGPITLNPGKIINTFFVPAAPLDDDMAYLVEAVDGYLDDNLRPLSYPPVHPHHSAVYVTGFPEKLAYNNPSSPFFGFNPIARLPLSSMNEQGKKSNGDDWLQTSTNTPGFNNDLYGCDPHLEDQATPCYYAKVPDGYGFPRYKGEDHWANSVLEHVPPGGARKVIYEYGRVHTSNKQLKPVHILDFGVGGDGALYDTKGDGVAWFTYRMPVSGVFTSSWFHTHPVAPSDFWVLDVDAEAVLPPELVKSCTSCSSRNTIGRLHRNWASNNSGTCERDVPLPSGMTRSQLMRRMLDEHSSHLRCWWRTRTAYSPSADRFYGRTPLRHKDYTGCDEWRFEKGQVVSLIAFNGPVPPQVLAAVPPSVRKRGAFPQHHRWWPAAVLDFPFEEYYGA</sequence>
<reference evidence="3" key="2">
    <citation type="submission" date="2021-11" db="EMBL/GenBank/DDBJ databases">
        <authorList>
            <consortium name="Genoscope - CEA"/>
            <person name="William W."/>
        </authorList>
    </citation>
    <scope>NUCLEOTIDE SEQUENCE</scope>
</reference>
<keyword evidence="4" id="KW-1185">Reference proteome</keyword>
<organism evidence="2">
    <name type="scientific">Pelagomonas calceolata</name>
    <dbReference type="NCBI Taxonomy" id="35677"/>
    <lineage>
        <taxon>Eukaryota</taxon>
        <taxon>Sar</taxon>
        <taxon>Stramenopiles</taxon>
        <taxon>Ochrophyta</taxon>
        <taxon>Pelagophyceae</taxon>
        <taxon>Pelagomonadales</taxon>
        <taxon>Pelagomonadaceae</taxon>
        <taxon>Pelagomonas</taxon>
    </lineage>
</organism>
<accession>A0A7S3ZQL8</accession>
<dbReference type="AlphaFoldDB" id="A0A7S3ZQL8"/>
<dbReference type="EMBL" id="HBIW01006915">
    <property type="protein sequence ID" value="CAE0690358.1"/>
    <property type="molecule type" value="Transcribed_RNA"/>
</dbReference>